<keyword evidence="3" id="KW-1185">Reference proteome</keyword>
<dbReference type="RefSeq" id="WP_180680249.1">
    <property type="nucleotide sequence ID" value="NZ_JACCKA010000093.1"/>
</dbReference>
<keyword evidence="1" id="KW-0812">Transmembrane</keyword>
<dbReference type="Proteomes" id="UP000578091">
    <property type="component" value="Unassembled WGS sequence"/>
</dbReference>
<reference evidence="2 3" key="1">
    <citation type="submission" date="2020-07" db="EMBL/GenBank/DDBJ databases">
        <title>Luteimonas sp. SJ-92.</title>
        <authorList>
            <person name="Huang X.-X."/>
            <person name="Xu L."/>
            <person name="Sun J.-Q."/>
        </authorList>
    </citation>
    <scope>NUCLEOTIDE SEQUENCE [LARGE SCALE GENOMIC DNA]</scope>
    <source>
        <strain evidence="2 3">SJ-92</strain>
    </source>
</reference>
<feature type="transmembrane region" description="Helical" evidence="1">
    <location>
        <begin position="127"/>
        <end position="146"/>
    </location>
</feature>
<evidence type="ECO:0000256" key="1">
    <source>
        <dbReference type="SAM" id="Phobius"/>
    </source>
</evidence>
<accession>A0A853JJD2</accession>
<sequence>MTGAPFDLQAMGLLLHQGRRLHAVSMGLAGLAGLWLVLGAVAGISLGAPVQALLIASLLAAALQLYCAMRTDFDAGLFQAVAALPPADAMRILDASLQSLGLQPVDRAGRSWDARWRGARTWLRRQGLLAGAQLLLMAGAWLAALAR</sequence>
<dbReference type="EMBL" id="JACCKA010000093">
    <property type="protein sequence ID" value="NZA28490.1"/>
    <property type="molecule type" value="Genomic_DNA"/>
</dbReference>
<comment type="caution">
    <text evidence="2">The sequence shown here is derived from an EMBL/GenBank/DDBJ whole genome shotgun (WGS) entry which is preliminary data.</text>
</comment>
<evidence type="ECO:0000313" key="2">
    <source>
        <dbReference type="EMBL" id="NZA28490.1"/>
    </source>
</evidence>
<organism evidence="2 3">
    <name type="scientific">Luteimonas salinisoli</name>
    <dbReference type="NCBI Taxonomy" id="2752307"/>
    <lineage>
        <taxon>Bacteria</taxon>
        <taxon>Pseudomonadati</taxon>
        <taxon>Pseudomonadota</taxon>
        <taxon>Gammaproteobacteria</taxon>
        <taxon>Lysobacterales</taxon>
        <taxon>Lysobacteraceae</taxon>
        <taxon>Luteimonas</taxon>
    </lineage>
</organism>
<evidence type="ECO:0000313" key="3">
    <source>
        <dbReference type="Proteomes" id="UP000578091"/>
    </source>
</evidence>
<name>A0A853JJD2_9GAMM</name>
<dbReference type="AlphaFoldDB" id="A0A853JJD2"/>
<feature type="transmembrane region" description="Helical" evidence="1">
    <location>
        <begin position="21"/>
        <end position="44"/>
    </location>
</feature>
<proteinExistence type="predicted"/>
<keyword evidence="1" id="KW-0472">Membrane</keyword>
<feature type="transmembrane region" description="Helical" evidence="1">
    <location>
        <begin position="50"/>
        <end position="69"/>
    </location>
</feature>
<protein>
    <submittedName>
        <fullName evidence="2">Uncharacterized protein</fullName>
    </submittedName>
</protein>
<gene>
    <name evidence="2" type="ORF">H0E84_19125</name>
</gene>
<keyword evidence="1" id="KW-1133">Transmembrane helix</keyword>